<proteinExistence type="predicted"/>
<evidence type="ECO:0000256" key="2">
    <source>
        <dbReference type="SAM" id="SignalP"/>
    </source>
</evidence>
<dbReference type="Proteomes" id="UP001429100">
    <property type="component" value="Unassembled WGS sequence"/>
</dbReference>
<accession>A0ABX5B8B3</accession>
<feature type="chain" id="PRO_5045894008" evidence="2">
    <location>
        <begin position="26"/>
        <end position="320"/>
    </location>
</feature>
<keyword evidence="4" id="KW-1185">Reference proteome</keyword>
<gene>
    <name evidence="3" type="ORF">GY17_00002690</name>
</gene>
<evidence type="ECO:0000313" key="3">
    <source>
        <dbReference type="EMBL" id="PPS92828.1"/>
    </source>
</evidence>
<keyword evidence="2" id="KW-0732">Signal</keyword>
<reference evidence="3 4" key="1">
    <citation type="submission" date="2014-11" db="EMBL/GenBank/DDBJ databases">
        <title>Comparative genomic analysis of Cryptosporidium hominis reveals occurrence of genetic recombination in virulent subtypes.</title>
        <authorList>
            <person name="Guo Y."/>
            <person name="Tang K."/>
            <person name="Frace M."/>
            <person name="Li N."/>
            <person name="Roellig D.M."/>
            <person name="Sammons S."/>
            <person name="Knipe K."/>
            <person name="Rowe L."/>
            <person name="Feng Y."/>
            <person name="Xiao L."/>
        </authorList>
    </citation>
    <scope>NUCLEOTIDE SEQUENCE [LARGE SCALE GENOMIC DNA]</scope>
    <source>
        <strain evidence="3">30976</strain>
    </source>
</reference>
<feature type="signal peptide" evidence="2">
    <location>
        <begin position="1"/>
        <end position="25"/>
    </location>
</feature>
<feature type="coiled-coil region" evidence="1">
    <location>
        <begin position="147"/>
        <end position="177"/>
    </location>
</feature>
<organism evidence="3 4">
    <name type="scientific">Cryptosporidium hominis</name>
    <dbReference type="NCBI Taxonomy" id="237895"/>
    <lineage>
        <taxon>Eukaryota</taxon>
        <taxon>Sar</taxon>
        <taxon>Alveolata</taxon>
        <taxon>Apicomplexa</taxon>
        <taxon>Conoidasida</taxon>
        <taxon>Coccidia</taxon>
        <taxon>Eucoccidiorida</taxon>
        <taxon>Eimeriorina</taxon>
        <taxon>Cryptosporidiidae</taxon>
        <taxon>Cryptosporidium</taxon>
    </lineage>
</organism>
<comment type="caution">
    <text evidence="3">The sequence shown here is derived from an EMBL/GenBank/DDBJ whole genome shotgun (WGS) entry which is preliminary data.</text>
</comment>
<keyword evidence="1" id="KW-0175">Coiled coil</keyword>
<dbReference type="EMBL" id="JTAI01000028">
    <property type="protein sequence ID" value="PPS92828.1"/>
    <property type="molecule type" value="Genomic_DNA"/>
</dbReference>
<reference evidence="3 4" key="2">
    <citation type="submission" date="2017-10" db="EMBL/GenBank/DDBJ databases">
        <title>Consistent, comparative and evidence-based genome annotation and re-annotation for the closely-related species, Cryptosporidium parvum, C. hominis and C. tyzzeri.</title>
        <authorList>
            <person name="Baptista R.P."/>
            <person name="Li Y."/>
            <person name="Sateriale A."/>
            <person name="Striepen B."/>
            <person name="Kissinger J.C."/>
        </authorList>
    </citation>
    <scope>NUCLEOTIDE SEQUENCE [LARGE SCALE GENOMIC DNA]</scope>
    <source>
        <strain evidence="3">30976</strain>
    </source>
</reference>
<evidence type="ECO:0000313" key="4">
    <source>
        <dbReference type="Proteomes" id="UP001429100"/>
    </source>
</evidence>
<protein>
    <submittedName>
        <fullName evidence="3">Uncharacterized protein</fullName>
    </submittedName>
</protein>
<evidence type="ECO:0000256" key="1">
    <source>
        <dbReference type="SAM" id="Coils"/>
    </source>
</evidence>
<sequence length="320" mass="37100">MNQILLKHISVFLLLIAFFDQLVEFNDLTATFKDISFVRLSAVYNGNFHEQIEVLEIGIENPPQLDLSEMVYTEEVDIISHSMAESLIDRFKIPDCKLNILYKAVNTLLHSMFLFERQKCILQLLKTKYEKRKCDLLPRIISISLSCRRIKKQIKKLERSLEKLTEQIEQLERYILNCFLSAIKMLWKEGREQSFEIDEEAAKECDYKELYSIWQENQLLKKSKTLLKSFTTSSFGKEASRSSNISCFCRKTQSAKCKKYAFKRFLSTLEKVEAKIKSLTVEFVSCASYLTLNGIFNNETEPTNEGRPASLIGSLGELLS</sequence>
<name>A0ABX5B8B3_CRYHO</name>